<reference evidence="3 4" key="1">
    <citation type="journal article" date="2015" name="Stand. Genomic Sci.">
        <title>Genomic Encyclopedia of Bacterial and Archaeal Type Strains, Phase III: the genomes of soil and plant-associated and newly described type strains.</title>
        <authorList>
            <person name="Whitman W.B."/>
            <person name="Woyke T."/>
            <person name="Klenk H.P."/>
            <person name="Zhou Y."/>
            <person name="Lilburn T.G."/>
            <person name="Beck B.J."/>
            <person name="De Vos P."/>
            <person name="Vandamme P."/>
            <person name="Eisen J.A."/>
            <person name="Garrity G."/>
            <person name="Hugenholtz P."/>
            <person name="Kyrpides N.C."/>
        </authorList>
    </citation>
    <scope>NUCLEOTIDE SEQUENCE [LARGE SCALE GENOMIC DNA]</scope>
    <source>
        <strain evidence="3 4">CGMCC 1.10124</strain>
    </source>
</reference>
<keyword evidence="1" id="KW-0812">Transmembrane</keyword>
<dbReference type="AlphaFoldDB" id="A0A3M0CHC7"/>
<keyword evidence="1" id="KW-1133">Transmembrane helix</keyword>
<reference evidence="3" key="3">
    <citation type="submission" date="2018-10" db="EMBL/GenBank/DDBJ databases">
        <authorList>
            <person name="Whitman W."/>
            <person name="Huntemann M."/>
            <person name="Clum A."/>
            <person name="Pillay M."/>
            <person name="Palaniappan K."/>
            <person name="Varghese N."/>
            <person name="Mikhailova N."/>
            <person name="Stamatis D."/>
            <person name="Reddy T."/>
            <person name="Daum C."/>
            <person name="Shapiro N."/>
            <person name="Ivanova N."/>
            <person name="Kyrpides N."/>
            <person name="Woyke T."/>
        </authorList>
    </citation>
    <scope>NUCLEOTIDE SEQUENCE</scope>
    <source>
        <strain evidence="3">CGMCC 1.10124</strain>
    </source>
</reference>
<geneLocation type="plasmid" evidence="5">
    <name>pjcm16430-01</name>
</geneLocation>
<keyword evidence="5" id="KW-1185">Reference proteome</keyword>
<proteinExistence type="predicted"/>
<keyword evidence="1" id="KW-0472">Membrane</keyword>
<keyword evidence="2" id="KW-0614">Plasmid</keyword>
<sequence length="63" mass="6389">MGDELGYEIFASIVIIAVFGAVILALLGIDPSGYINLLPVIVVGAFIIGLVVTIGKTASSLLG</sequence>
<dbReference type="EMBL" id="REFS01000011">
    <property type="protein sequence ID" value="RMB08265.1"/>
    <property type="molecule type" value="Genomic_DNA"/>
</dbReference>
<dbReference type="Proteomes" id="UP000282007">
    <property type="component" value="Plasmid pJCM16430-01"/>
</dbReference>
<dbReference type="RefSeq" id="WP_121922112.1">
    <property type="nucleotide sequence ID" value="NZ_CP034146.1"/>
</dbReference>
<evidence type="ECO:0000313" key="5">
    <source>
        <dbReference type="Proteomes" id="UP000282007"/>
    </source>
</evidence>
<evidence type="ECO:0000256" key="1">
    <source>
        <dbReference type="SAM" id="Phobius"/>
    </source>
</evidence>
<dbReference type="Proteomes" id="UP000277326">
    <property type="component" value="Unassembled WGS sequence"/>
</dbReference>
<gene>
    <name evidence="3" type="ORF">ATH50_3595</name>
    <name evidence="2" type="ORF">DU502_17960</name>
</gene>
<protein>
    <submittedName>
        <fullName evidence="3">Uncharacterized protein</fullName>
    </submittedName>
</protein>
<geneLocation type="plasmid" evidence="2">
    <name>pJCM16430-01</name>
</geneLocation>
<feature type="transmembrane region" description="Helical" evidence="1">
    <location>
        <begin position="34"/>
        <end position="55"/>
    </location>
</feature>
<dbReference type="GeneID" id="38473212"/>
<reference evidence="2 5" key="2">
    <citation type="submission" date="2018-07" db="EMBL/GenBank/DDBJ databases">
        <title>Genome sequences of Haloplanus aerogenes JCM 16430T.</title>
        <authorList>
            <person name="Kim Y.B."/>
            <person name="Roh S.W."/>
        </authorList>
    </citation>
    <scope>NUCLEOTIDE SEQUENCE [LARGE SCALE GENOMIC DNA]</scope>
    <source>
        <strain evidence="2 5">JCM 16430</strain>
        <plasmid evidence="2">pJCM16430-01</plasmid>
        <plasmid evidence="5">pjcm16430-01</plasmid>
    </source>
</reference>
<evidence type="ECO:0000313" key="2">
    <source>
        <dbReference type="EMBL" id="AZH27302.1"/>
    </source>
</evidence>
<dbReference type="EMBL" id="CP034146">
    <property type="protein sequence ID" value="AZH27302.1"/>
    <property type="molecule type" value="Genomic_DNA"/>
</dbReference>
<dbReference type="KEGG" id="haer:DU502_17960"/>
<feature type="transmembrane region" description="Helical" evidence="1">
    <location>
        <begin position="6"/>
        <end position="27"/>
    </location>
</feature>
<evidence type="ECO:0000313" key="3">
    <source>
        <dbReference type="EMBL" id="RMB08265.1"/>
    </source>
</evidence>
<name>A0A3M0CHC7_9EURY</name>
<accession>A0A3M0CHC7</accession>
<evidence type="ECO:0000313" key="4">
    <source>
        <dbReference type="Proteomes" id="UP000277326"/>
    </source>
</evidence>
<organism evidence="3 4">
    <name type="scientific">Haloplanus aerogenes</name>
    <dbReference type="NCBI Taxonomy" id="660522"/>
    <lineage>
        <taxon>Archaea</taxon>
        <taxon>Methanobacteriati</taxon>
        <taxon>Methanobacteriota</taxon>
        <taxon>Stenosarchaea group</taxon>
        <taxon>Halobacteria</taxon>
        <taxon>Halobacteriales</taxon>
        <taxon>Haloferacaceae</taxon>
        <taxon>Haloplanus</taxon>
    </lineage>
</organism>